<dbReference type="Gene3D" id="3.30.428.10">
    <property type="entry name" value="HIT-like"/>
    <property type="match status" value="1"/>
</dbReference>
<dbReference type="AlphaFoldDB" id="A0A4S4L4I3"/>
<dbReference type="OrthoDB" id="3512845at2759"/>
<protein>
    <recommendedName>
        <fullName evidence="9">HIT domain-containing protein</fullName>
    </recommendedName>
</protein>
<accession>A0A4S4L4I3</accession>
<dbReference type="GO" id="GO:1990165">
    <property type="term" value="F:single-strand break-containing DNA binding"/>
    <property type="evidence" value="ECO:0007669"/>
    <property type="project" value="TreeGrafter"/>
</dbReference>
<keyword evidence="6" id="KW-0539">Nucleus</keyword>
<sequence>MPDNMRTSSAWTFQTKRHTRYGPGVASFALWLSGNSNLHSIANMSFNKAILRAYAAHTPTDLPPHVYFEHSEHTVTVFDKFPKAHFHFLVLPRVQSEGPLNAANLTSLKTLLNSPEVGKKEALALLKRMKKDAEHVRDLVVEEMHNYFGFEWGVNIGFHAVQSMDHLHLHVISDDLTTPGMKTKKHYNSFHPRLGFFLRLDEVLLWFQDGRPGYYFQSMINLDVTSYENKLKEPLVCLHCFKEQKNMPLLRLHLKGHFDNLIKETRVVSDLKRKYEELQTGELRRDDEQEQEQEQDNEHDSGAEKADGPEHEHLPDHQSVEIPRKKQKLYRFREMQTTSALDPDA</sequence>
<evidence type="ECO:0000259" key="9">
    <source>
        <dbReference type="PROSITE" id="PS51084"/>
    </source>
</evidence>
<evidence type="ECO:0000256" key="7">
    <source>
        <dbReference type="PROSITE-ProRule" id="PRU00464"/>
    </source>
</evidence>
<evidence type="ECO:0000256" key="1">
    <source>
        <dbReference type="ARBA" id="ARBA00004123"/>
    </source>
</evidence>
<evidence type="ECO:0000256" key="6">
    <source>
        <dbReference type="ARBA" id="ARBA00023242"/>
    </source>
</evidence>
<feature type="short sequence motif" description="Histidine triad motif" evidence="7">
    <location>
        <begin position="166"/>
        <end position="170"/>
    </location>
</feature>
<comment type="subcellular location">
    <subcellularLocation>
        <location evidence="1">Nucleus</location>
    </subcellularLocation>
</comment>
<dbReference type="GO" id="GO:0008270">
    <property type="term" value="F:zinc ion binding"/>
    <property type="evidence" value="ECO:0007669"/>
    <property type="project" value="UniProtKB-KW"/>
</dbReference>
<dbReference type="Pfam" id="PF11969">
    <property type="entry name" value="DcpS_C"/>
    <property type="match status" value="1"/>
</dbReference>
<dbReference type="InterPro" id="IPR036265">
    <property type="entry name" value="HIT-like_sf"/>
</dbReference>
<dbReference type="InterPro" id="IPR011146">
    <property type="entry name" value="HIT-like"/>
</dbReference>
<dbReference type="GO" id="GO:0000012">
    <property type="term" value="P:single strand break repair"/>
    <property type="evidence" value="ECO:0007669"/>
    <property type="project" value="TreeGrafter"/>
</dbReference>
<dbReference type="PROSITE" id="PS00892">
    <property type="entry name" value="HIT_1"/>
    <property type="match status" value="1"/>
</dbReference>
<dbReference type="InterPro" id="IPR019808">
    <property type="entry name" value="Histidine_triad_CS"/>
</dbReference>
<evidence type="ECO:0000313" key="10">
    <source>
        <dbReference type="EMBL" id="THH04460.1"/>
    </source>
</evidence>
<evidence type="ECO:0000256" key="4">
    <source>
        <dbReference type="ARBA" id="ARBA00022833"/>
    </source>
</evidence>
<dbReference type="GO" id="GO:0003697">
    <property type="term" value="F:single-stranded DNA binding"/>
    <property type="evidence" value="ECO:0007669"/>
    <property type="project" value="TreeGrafter"/>
</dbReference>
<dbReference type="Pfam" id="PF16278">
    <property type="entry name" value="zf-C2HE"/>
    <property type="match status" value="1"/>
</dbReference>
<keyword evidence="11" id="KW-1185">Reference proteome</keyword>
<dbReference type="Proteomes" id="UP000308199">
    <property type="component" value="Unassembled WGS sequence"/>
</dbReference>
<feature type="compositionally biased region" description="Polar residues" evidence="8">
    <location>
        <begin position="335"/>
        <end position="345"/>
    </location>
</feature>
<dbReference type="EMBL" id="SGPK01000341">
    <property type="protein sequence ID" value="THH04460.1"/>
    <property type="molecule type" value="Genomic_DNA"/>
</dbReference>
<dbReference type="PANTHER" id="PTHR12486:SF4">
    <property type="entry name" value="APRATAXIN"/>
    <property type="match status" value="1"/>
</dbReference>
<dbReference type="InterPro" id="IPR032566">
    <property type="entry name" value="Znf-C2HE"/>
</dbReference>
<proteinExistence type="predicted"/>
<dbReference type="GO" id="GO:0003725">
    <property type="term" value="F:double-stranded RNA binding"/>
    <property type="evidence" value="ECO:0007669"/>
    <property type="project" value="TreeGrafter"/>
</dbReference>
<evidence type="ECO:0000256" key="2">
    <source>
        <dbReference type="ARBA" id="ARBA00022723"/>
    </source>
</evidence>
<keyword evidence="2" id="KW-0479">Metal-binding</keyword>
<keyword evidence="3" id="KW-0863">Zinc-finger</keyword>
<evidence type="ECO:0000313" key="11">
    <source>
        <dbReference type="Proteomes" id="UP000308199"/>
    </source>
</evidence>
<organism evidence="10 11">
    <name type="scientific">Phellinidium pouzarii</name>
    <dbReference type="NCBI Taxonomy" id="167371"/>
    <lineage>
        <taxon>Eukaryota</taxon>
        <taxon>Fungi</taxon>
        <taxon>Dikarya</taxon>
        <taxon>Basidiomycota</taxon>
        <taxon>Agaricomycotina</taxon>
        <taxon>Agaricomycetes</taxon>
        <taxon>Hymenochaetales</taxon>
        <taxon>Hymenochaetaceae</taxon>
        <taxon>Phellinidium</taxon>
    </lineage>
</organism>
<reference evidence="10 11" key="1">
    <citation type="submission" date="2019-02" db="EMBL/GenBank/DDBJ databases">
        <title>Genome sequencing of the rare red list fungi Phellinidium pouzarii.</title>
        <authorList>
            <person name="Buettner E."/>
            <person name="Kellner H."/>
        </authorList>
    </citation>
    <scope>NUCLEOTIDE SEQUENCE [LARGE SCALE GENOMIC DNA]</scope>
    <source>
        <strain evidence="10 11">DSM 108285</strain>
    </source>
</reference>
<dbReference type="GO" id="GO:0030983">
    <property type="term" value="F:mismatched DNA binding"/>
    <property type="evidence" value="ECO:0007669"/>
    <property type="project" value="TreeGrafter"/>
</dbReference>
<dbReference type="PROSITE" id="PS51084">
    <property type="entry name" value="HIT_2"/>
    <property type="match status" value="1"/>
</dbReference>
<feature type="compositionally biased region" description="Basic and acidic residues" evidence="8">
    <location>
        <begin position="296"/>
        <end position="324"/>
    </location>
</feature>
<dbReference type="SUPFAM" id="SSF54197">
    <property type="entry name" value="HIT-like"/>
    <property type="match status" value="1"/>
</dbReference>
<keyword evidence="4" id="KW-0862">Zinc</keyword>
<evidence type="ECO:0000256" key="8">
    <source>
        <dbReference type="SAM" id="MobiDB-lite"/>
    </source>
</evidence>
<name>A0A4S4L4I3_9AGAM</name>
<comment type="caution">
    <text evidence="10">The sequence shown here is derived from an EMBL/GenBank/DDBJ whole genome shotgun (WGS) entry which is preliminary data.</text>
</comment>
<dbReference type="GO" id="GO:0033699">
    <property type="term" value="F:DNA 5'-adenosine monophosphate hydrolase activity"/>
    <property type="evidence" value="ECO:0007669"/>
    <property type="project" value="TreeGrafter"/>
</dbReference>
<dbReference type="PANTHER" id="PTHR12486">
    <property type="entry name" value="APRATAXIN-RELATED"/>
    <property type="match status" value="1"/>
</dbReference>
<gene>
    <name evidence="10" type="ORF">EW145_g5507</name>
</gene>
<evidence type="ECO:0000256" key="5">
    <source>
        <dbReference type="ARBA" id="ARBA00023125"/>
    </source>
</evidence>
<evidence type="ECO:0000256" key="3">
    <source>
        <dbReference type="ARBA" id="ARBA00022771"/>
    </source>
</evidence>
<dbReference type="GO" id="GO:0005634">
    <property type="term" value="C:nucleus"/>
    <property type="evidence" value="ECO:0007669"/>
    <property type="project" value="UniProtKB-SubCell"/>
</dbReference>
<feature type="region of interest" description="Disordered" evidence="8">
    <location>
        <begin position="279"/>
        <end position="345"/>
    </location>
</feature>
<feature type="domain" description="HIT" evidence="9">
    <location>
        <begin position="53"/>
        <end position="181"/>
    </location>
</feature>
<keyword evidence="5" id="KW-0238">DNA-binding</keyword>